<keyword evidence="4" id="KW-0679">Respiratory chain</keyword>
<dbReference type="Pfam" id="PF13442">
    <property type="entry name" value="Cytochrome_CBB3"/>
    <property type="match status" value="1"/>
</dbReference>
<dbReference type="PRINTS" id="PR00605">
    <property type="entry name" value="CYTCHROMECIC"/>
</dbReference>
<evidence type="ECO:0000259" key="9">
    <source>
        <dbReference type="PROSITE" id="PS51007"/>
    </source>
</evidence>
<name>A0A1G5L6U7_9HYPH</name>
<keyword evidence="7 8" id="KW-0408">Iron</keyword>
<dbReference type="OrthoDB" id="9811281at2"/>
<evidence type="ECO:0000313" key="11">
    <source>
        <dbReference type="Proteomes" id="UP000199569"/>
    </source>
</evidence>
<dbReference type="GO" id="GO:0005506">
    <property type="term" value="F:iron ion binding"/>
    <property type="evidence" value="ECO:0007669"/>
    <property type="project" value="InterPro"/>
</dbReference>
<proteinExistence type="predicted"/>
<evidence type="ECO:0000313" key="10">
    <source>
        <dbReference type="EMBL" id="SCZ08526.1"/>
    </source>
</evidence>
<dbReference type="PROSITE" id="PS51007">
    <property type="entry name" value="CYTC"/>
    <property type="match status" value="1"/>
</dbReference>
<evidence type="ECO:0000256" key="1">
    <source>
        <dbReference type="ARBA" id="ARBA00001926"/>
    </source>
</evidence>
<evidence type="ECO:0000256" key="3">
    <source>
        <dbReference type="ARBA" id="ARBA00022617"/>
    </source>
</evidence>
<comment type="cofactor">
    <cofactor evidence="1">
        <name>heme c</name>
        <dbReference type="ChEBI" id="CHEBI:61717"/>
    </cofactor>
</comment>
<feature type="domain" description="Cytochrome c" evidence="9">
    <location>
        <begin position="35"/>
        <end position="132"/>
    </location>
</feature>
<evidence type="ECO:0000256" key="5">
    <source>
        <dbReference type="ARBA" id="ARBA00022723"/>
    </source>
</evidence>
<dbReference type="Proteomes" id="UP000199569">
    <property type="component" value="Unassembled WGS sequence"/>
</dbReference>
<dbReference type="InterPro" id="IPR036909">
    <property type="entry name" value="Cyt_c-like_dom_sf"/>
</dbReference>
<dbReference type="PROSITE" id="PS51318">
    <property type="entry name" value="TAT"/>
    <property type="match status" value="1"/>
</dbReference>
<sequence length="148" mass="16564">MPFFRRRTILAGAAVLVLGAVVLAWVIVPGREHAARVELGRRLYADHCASCHGTALQGEPNWQYPKPDGRMPAPPHDASGHTWHHSDEELFRITKFGMAAVVPGYESVMPAFAGVLSDREIEAVLAYIKSTWPDRERTYQQERSRGRS</sequence>
<dbReference type="InterPro" id="IPR008168">
    <property type="entry name" value="Cyt_C_IC"/>
</dbReference>
<dbReference type="InterPro" id="IPR006311">
    <property type="entry name" value="TAT_signal"/>
</dbReference>
<evidence type="ECO:0000256" key="8">
    <source>
        <dbReference type="PROSITE-ProRule" id="PRU00433"/>
    </source>
</evidence>
<dbReference type="GO" id="GO:0020037">
    <property type="term" value="F:heme binding"/>
    <property type="evidence" value="ECO:0007669"/>
    <property type="project" value="InterPro"/>
</dbReference>
<organism evidence="10 11">
    <name type="scientific">Microvirga guangxiensis</name>
    <dbReference type="NCBI Taxonomy" id="549386"/>
    <lineage>
        <taxon>Bacteria</taxon>
        <taxon>Pseudomonadati</taxon>
        <taxon>Pseudomonadota</taxon>
        <taxon>Alphaproteobacteria</taxon>
        <taxon>Hyphomicrobiales</taxon>
        <taxon>Methylobacteriaceae</taxon>
        <taxon>Microvirga</taxon>
    </lineage>
</organism>
<accession>A0A1G5L6U7</accession>
<dbReference type="AlphaFoldDB" id="A0A1G5L6U7"/>
<dbReference type="SUPFAM" id="SSF46626">
    <property type="entry name" value="Cytochrome c"/>
    <property type="match status" value="1"/>
</dbReference>
<dbReference type="RefSeq" id="WP_091138516.1">
    <property type="nucleotide sequence ID" value="NZ_FMVJ01000015.1"/>
</dbReference>
<keyword evidence="3 8" id="KW-0349">Heme</keyword>
<dbReference type="GO" id="GO:0009055">
    <property type="term" value="F:electron transfer activity"/>
    <property type="evidence" value="ECO:0007669"/>
    <property type="project" value="InterPro"/>
</dbReference>
<protein>
    <submittedName>
        <fullName evidence="10">Cytochrome C oxidase, cbb3-type, subunit III</fullName>
    </submittedName>
</protein>
<dbReference type="EMBL" id="FMVJ01000015">
    <property type="protein sequence ID" value="SCZ08526.1"/>
    <property type="molecule type" value="Genomic_DNA"/>
</dbReference>
<keyword evidence="6" id="KW-0249">Electron transport</keyword>
<keyword evidence="5 8" id="KW-0479">Metal-binding</keyword>
<dbReference type="PANTHER" id="PTHR35008">
    <property type="entry name" value="BLL4482 PROTEIN-RELATED"/>
    <property type="match status" value="1"/>
</dbReference>
<dbReference type="InterPro" id="IPR051459">
    <property type="entry name" value="Cytochrome_c-type_DH"/>
</dbReference>
<evidence type="ECO:0000256" key="4">
    <source>
        <dbReference type="ARBA" id="ARBA00022660"/>
    </source>
</evidence>
<keyword evidence="2" id="KW-0813">Transport</keyword>
<keyword evidence="11" id="KW-1185">Reference proteome</keyword>
<gene>
    <name evidence="10" type="ORF">SAMN02927923_03962</name>
</gene>
<reference evidence="10 11" key="1">
    <citation type="submission" date="2016-10" db="EMBL/GenBank/DDBJ databases">
        <authorList>
            <person name="de Groot N.N."/>
        </authorList>
    </citation>
    <scope>NUCLEOTIDE SEQUENCE [LARGE SCALE GENOMIC DNA]</scope>
    <source>
        <strain evidence="10 11">CGMCC 1.7666</strain>
    </source>
</reference>
<dbReference type="PANTHER" id="PTHR35008:SF4">
    <property type="entry name" value="BLL4482 PROTEIN"/>
    <property type="match status" value="1"/>
</dbReference>
<dbReference type="InterPro" id="IPR009056">
    <property type="entry name" value="Cyt_c-like_dom"/>
</dbReference>
<dbReference type="STRING" id="549386.SAMN02927923_03962"/>
<evidence type="ECO:0000256" key="7">
    <source>
        <dbReference type="ARBA" id="ARBA00023004"/>
    </source>
</evidence>
<evidence type="ECO:0000256" key="2">
    <source>
        <dbReference type="ARBA" id="ARBA00022448"/>
    </source>
</evidence>
<dbReference type="Gene3D" id="1.10.760.10">
    <property type="entry name" value="Cytochrome c-like domain"/>
    <property type="match status" value="1"/>
</dbReference>
<evidence type="ECO:0000256" key="6">
    <source>
        <dbReference type="ARBA" id="ARBA00022982"/>
    </source>
</evidence>